<reference evidence="1" key="1">
    <citation type="submission" date="2018-05" db="EMBL/GenBank/DDBJ databases">
        <authorList>
            <person name="Lanie J.A."/>
            <person name="Ng W.-L."/>
            <person name="Kazmierczak K.M."/>
            <person name="Andrzejewski T.M."/>
            <person name="Davidsen T.M."/>
            <person name="Wayne K.J."/>
            <person name="Tettelin H."/>
            <person name="Glass J.I."/>
            <person name="Rusch D."/>
            <person name="Podicherti R."/>
            <person name="Tsui H.-C.T."/>
            <person name="Winkler M.E."/>
        </authorList>
    </citation>
    <scope>NUCLEOTIDE SEQUENCE</scope>
</reference>
<gene>
    <name evidence="1" type="ORF">METZ01_LOCUS416634</name>
</gene>
<sequence length="116" mass="13037">MNKYGIYTTKSKDGDFELWQHNKHLGSFKTIQDLDAYLQDYLDGSSSLRDDAEGGIQSVPNPDDAGLRFQGLYKIGDKIRAYDFEPAPDREDRYVVGTVVKTDADSRSQPGAKGYH</sequence>
<proteinExistence type="predicted"/>
<dbReference type="EMBL" id="UINC01163459">
    <property type="protein sequence ID" value="SVD63780.1"/>
    <property type="molecule type" value="Genomic_DNA"/>
</dbReference>
<organism evidence="1">
    <name type="scientific">marine metagenome</name>
    <dbReference type="NCBI Taxonomy" id="408172"/>
    <lineage>
        <taxon>unclassified sequences</taxon>
        <taxon>metagenomes</taxon>
        <taxon>ecological metagenomes</taxon>
    </lineage>
</organism>
<protein>
    <submittedName>
        <fullName evidence="1">Uncharacterized protein</fullName>
    </submittedName>
</protein>
<evidence type="ECO:0000313" key="1">
    <source>
        <dbReference type="EMBL" id="SVD63780.1"/>
    </source>
</evidence>
<dbReference type="AlphaFoldDB" id="A0A382WYZ7"/>
<name>A0A382WYZ7_9ZZZZ</name>
<feature type="non-terminal residue" evidence="1">
    <location>
        <position position="116"/>
    </location>
</feature>
<accession>A0A382WYZ7</accession>